<evidence type="ECO:0000256" key="3">
    <source>
        <dbReference type="ARBA" id="ARBA00022729"/>
    </source>
</evidence>
<dbReference type="PANTHER" id="PTHR35272">
    <property type="entry name" value="THIOL:DISULFIDE INTERCHANGE PROTEIN DSBC-RELATED"/>
    <property type="match status" value="1"/>
</dbReference>
<name>A0ABT4LZ45_9BURK</name>
<dbReference type="Pfam" id="PF10411">
    <property type="entry name" value="DsbC_N"/>
    <property type="match status" value="1"/>
</dbReference>
<reference evidence="11" key="1">
    <citation type="submission" date="2022-12" db="EMBL/GenBank/DDBJ databases">
        <title>Bacterial isolates from different developmental stages of Nematostella vectensis.</title>
        <authorList>
            <person name="Fraune S."/>
        </authorList>
    </citation>
    <scope>NUCLEOTIDE SEQUENCE</scope>
    <source>
        <strain evidence="11">G21619-S1</strain>
    </source>
</reference>
<evidence type="ECO:0000259" key="9">
    <source>
        <dbReference type="Pfam" id="PF10411"/>
    </source>
</evidence>
<dbReference type="InterPro" id="IPR009094">
    <property type="entry name" value="DiS-bond_isomerase_DsbC/G_N_sf"/>
</dbReference>
<dbReference type="InterPro" id="IPR033954">
    <property type="entry name" value="DiS-bond_Isoase_DsbC/G"/>
</dbReference>
<evidence type="ECO:0000256" key="8">
    <source>
        <dbReference type="SAM" id="MobiDB-lite"/>
    </source>
</evidence>
<organism evidence="11 12">
    <name type="scientific">Castellaniella denitrificans</name>
    <dbReference type="NCBI Taxonomy" id="56119"/>
    <lineage>
        <taxon>Bacteria</taxon>
        <taxon>Pseudomonadati</taxon>
        <taxon>Pseudomonadota</taxon>
        <taxon>Betaproteobacteria</taxon>
        <taxon>Burkholderiales</taxon>
        <taxon>Alcaligenaceae</taxon>
        <taxon>Castellaniella</taxon>
    </lineage>
</organism>
<dbReference type="InterPro" id="IPR012336">
    <property type="entry name" value="Thioredoxin-like_fold"/>
</dbReference>
<keyword evidence="12" id="KW-1185">Reference proteome</keyword>
<evidence type="ECO:0000256" key="6">
    <source>
        <dbReference type="ARBA" id="ARBA00023284"/>
    </source>
</evidence>
<dbReference type="PROSITE" id="PS00194">
    <property type="entry name" value="THIOREDOXIN_1"/>
    <property type="match status" value="1"/>
</dbReference>
<feature type="domain" description="Thioredoxin-like fold" evidence="10">
    <location>
        <begin position="122"/>
        <end position="243"/>
    </location>
</feature>
<dbReference type="EMBL" id="JAPWHE010000001">
    <property type="protein sequence ID" value="MCZ4328337.1"/>
    <property type="molecule type" value="Genomic_DNA"/>
</dbReference>
<evidence type="ECO:0000256" key="2">
    <source>
        <dbReference type="ARBA" id="ARBA00009813"/>
    </source>
</evidence>
<dbReference type="InterPro" id="IPR036249">
    <property type="entry name" value="Thioredoxin-like_sf"/>
</dbReference>
<evidence type="ECO:0000256" key="7">
    <source>
        <dbReference type="RuleBase" id="RU364038"/>
    </source>
</evidence>
<proteinExistence type="inferred from homology"/>
<accession>A0ABT4LZ45</accession>
<comment type="similarity">
    <text evidence="2 7">Belongs to the thioredoxin family. DsbC subfamily.</text>
</comment>
<evidence type="ECO:0000259" key="10">
    <source>
        <dbReference type="Pfam" id="PF13098"/>
    </source>
</evidence>
<dbReference type="Proteomes" id="UP001068379">
    <property type="component" value="Unassembled WGS sequence"/>
</dbReference>
<feature type="domain" description="Disulphide bond isomerase DsbC/G N-terminal" evidence="9">
    <location>
        <begin position="35"/>
        <end position="99"/>
    </location>
</feature>
<sequence length="254" mass="27570">MSTRPSGQDRPADPAAPARDGAADRVLSTAPLQSDSTQAVTRTFEQRFPGIHVDAVRVTPMTGIYEVQVGMDLLYTDAQVDYVLQGSMIDAHARRDLTAERLEALQQVAFGSLPLDHAIKQVKGTGARKVALFEDPNCGYCKQLHRTLEDVDNVTVYTFLFPILTPDSATRSRNIWCAADPAKAWKAWMLDGQEPAKAECDTPIQDNLALGRKLNVQGTPALFFADGTRVNGALPLEALKKKLDALGQEPAPAG</sequence>
<gene>
    <name evidence="11" type="ORF">O4H32_00015</name>
</gene>
<dbReference type="Gene3D" id="3.40.30.10">
    <property type="entry name" value="Glutaredoxin"/>
    <property type="match status" value="1"/>
</dbReference>
<comment type="function">
    <text evidence="7">Required for disulfide bond formation in some periplasmic proteins. Acts by transferring its disulfide bond to other proteins and is reduced in the process.</text>
</comment>
<dbReference type="InterPro" id="IPR017937">
    <property type="entry name" value="Thioredoxin_CS"/>
</dbReference>
<dbReference type="Pfam" id="PF13098">
    <property type="entry name" value="Thioredoxin_2"/>
    <property type="match status" value="1"/>
</dbReference>
<dbReference type="PANTHER" id="PTHR35272:SF3">
    <property type="entry name" value="THIOL:DISULFIDE INTERCHANGE PROTEIN DSBC"/>
    <property type="match status" value="1"/>
</dbReference>
<keyword evidence="5" id="KW-1015">Disulfide bond</keyword>
<evidence type="ECO:0000256" key="4">
    <source>
        <dbReference type="ARBA" id="ARBA00022764"/>
    </source>
</evidence>
<evidence type="ECO:0000313" key="11">
    <source>
        <dbReference type="EMBL" id="MCZ4328337.1"/>
    </source>
</evidence>
<evidence type="ECO:0000313" key="12">
    <source>
        <dbReference type="Proteomes" id="UP001068379"/>
    </source>
</evidence>
<comment type="subcellular location">
    <subcellularLocation>
        <location evidence="1 7">Periplasm</location>
    </subcellularLocation>
</comment>
<dbReference type="Gene3D" id="3.10.450.70">
    <property type="entry name" value="Disulphide bond isomerase, DsbC/G, N-terminal"/>
    <property type="match status" value="1"/>
</dbReference>
<keyword evidence="3 7" id="KW-0732">Signal</keyword>
<dbReference type="InterPro" id="IPR051470">
    <property type="entry name" value="Thiol:disulfide_interchange"/>
</dbReference>
<protein>
    <recommendedName>
        <fullName evidence="7">Thiol:disulfide interchange protein</fullName>
    </recommendedName>
</protein>
<feature type="region of interest" description="Disordered" evidence="8">
    <location>
        <begin position="1"/>
        <end position="24"/>
    </location>
</feature>
<comment type="caution">
    <text evidence="11">The sequence shown here is derived from an EMBL/GenBank/DDBJ whole genome shotgun (WGS) entry which is preliminary data.</text>
</comment>
<dbReference type="CDD" id="cd03020">
    <property type="entry name" value="DsbA_DsbC_DsbG"/>
    <property type="match status" value="1"/>
</dbReference>
<evidence type="ECO:0000256" key="5">
    <source>
        <dbReference type="ARBA" id="ARBA00023157"/>
    </source>
</evidence>
<keyword evidence="6 7" id="KW-0676">Redox-active center</keyword>
<dbReference type="SUPFAM" id="SSF52833">
    <property type="entry name" value="Thioredoxin-like"/>
    <property type="match status" value="1"/>
</dbReference>
<dbReference type="InterPro" id="IPR018950">
    <property type="entry name" value="DiS-bond_isomerase_DsbC/G_N"/>
</dbReference>
<dbReference type="SUPFAM" id="SSF54423">
    <property type="entry name" value="DsbC/DsbG N-terminal domain-like"/>
    <property type="match status" value="1"/>
</dbReference>
<evidence type="ECO:0000256" key="1">
    <source>
        <dbReference type="ARBA" id="ARBA00004418"/>
    </source>
</evidence>
<keyword evidence="4 7" id="KW-0574">Periplasm</keyword>